<dbReference type="PANTHER" id="PTHR47447:SF23">
    <property type="entry name" value="PENTACOTRIPEPTIDE-REPEAT REGION OF PRORP DOMAIN-CONTAINING PROTEIN"/>
    <property type="match status" value="1"/>
</dbReference>
<evidence type="ECO:0000256" key="2">
    <source>
        <dbReference type="PROSITE-ProRule" id="PRU00708"/>
    </source>
</evidence>
<dbReference type="Proteomes" id="UP000574390">
    <property type="component" value="Unassembled WGS sequence"/>
</dbReference>
<reference evidence="3 4" key="1">
    <citation type="submission" date="2020-04" db="EMBL/GenBank/DDBJ databases">
        <title>Perkinsus olseni comparative genomics.</title>
        <authorList>
            <person name="Bogema D.R."/>
        </authorList>
    </citation>
    <scope>NUCLEOTIDE SEQUENCE [LARGE SCALE GENOMIC DNA]</scope>
    <source>
        <strain evidence="3">ATCC PRA-205</strain>
    </source>
</reference>
<protein>
    <recommendedName>
        <fullName evidence="5">Pentacotripeptide-repeat region of PRORP domain-containing protein</fullName>
    </recommendedName>
</protein>
<dbReference type="InterPro" id="IPR002885">
    <property type="entry name" value="PPR_rpt"/>
</dbReference>
<dbReference type="PANTHER" id="PTHR47447">
    <property type="entry name" value="OS03G0856100 PROTEIN"/>
    <property type="match status" value="1"/>
</dbReference>
<proteinExistence type="predicted"/>
<dbReference type="EMBL" id="JABANM010013214">
    <property type="protein sequence ID" value="KAF4734703.1"/>
    <property type="molecule type" value="Genomic_DNA"/>
</dbReference>
<feature type="repeat" description="PPR" evidence="2">
    <location>
        <begin position="297"/>
        <end position="331"/>
    </location>
</feature>
<evidence type="ECO:0000313" key="3">
    <source>
        <dbReference type="EMBL" id="KAF4734703.1"/>
    </source>
</evidence>
<name>A0A7J6SPF8_PEROL</name>
<dbReference type="Gene3D" id="1.25.40.10">
    <property type="entry name" value="Tetratricopeptide repeat domain"/>
    <property type="match status" value="3"/>
</dbReference>
<organism evidence="3 4">
    <name type="scientific">Perkinsus olseni</name>
    <name type="common">Perkinsus atlanticus</name>
    <dbReference type="NCBI Taxonomy" id="32597"/>
    <lineage>
        <taxon>Eukaryota</taxon>
        <taxon>Sar</taxon>
        <taxon>Alveolata</taxon>
        <taxon>Perkinsozoa</taxon>
        <taxon>Perkinsea</taxon>
        <taxon>Perkinsida</taxon>
        <taxon>Perkinsidae</taxon>
        <taxon>Perkinsus</taxon>
    </lineage>
</organism>
<evidence type="ECO:0000313" key="4">
    <source>
        <dbReference type="Proteomes" id="UP000574390"/>
    </source>
</evidence>
<evidence type="ECO:0000256" key="1">
    <source>
        <dbReference type="ARBA" id="ARBA00022737"/>
    </source>
</evidence>
<dbReference type="NCBIfam" id="TIGR00756">
    <property type="entry name" value="PPR"/>
    <property type="match status" value="3"/>
</dbReference>
<dbReference type="Pfam" id="PF13041">
    <property type="entry name" value="PPR_2"/>
    <property type="match status" value="2"/>
</dbReference>
<gene>
    <name evidence="3" type="ORF">FOZ62_032025</name>
</gene>
<accession>A0A7J6SPF8</accession>
<feature type="repeat" description="PPR" evidence="2">
    <location>
        <begin position="332"/>
        <end position="366"/>
    </location>
</feature>
<dbReference type="Pfam" id="PF13812">
    <property type="entry name" value="PPR_3"/>
    <property type="match status" value="1"/>
</dbReference>
<evidence type="ECO:0008006" key="5">
    <source>
        <dbReference type="Google" id="ProtNLM"/>
    </source>
</evidence>
<sequence length="648" mass="71195">MAPGGQDASVAHEELLRNIAQQATLNGLMRLRGVIRPALLRIGCSANELYPQLGLDIPEDLLVSVTKISTSKHQYKQCLWLHHKLLESQLGLPPSLHKTINSCLLFCAVEARDFSRCEAYFERIKAASPDGPSAKDYGNMMRYYAAIGEFEKALGILQNIKGVVPDNVTCNTVLSVCVKNQQLAIAEAMLHELSKPLDEDGTCVADVVTYNTVMKGYARLGGLARCDHLMSLMETQEIAPTAVTYGILLDCCINANDMPRAQRVFQEIRQHQTAEVGGEDGSAVGSSEQGRKGLGLNTVMYTTLIKGHAKAGDVDAAMSVYEEMKISGVAPDLITFSILIKSNCDSGRVGMSLGLLREMLDAGHQPDEIVYNNLLLGCCVVGVKLTPPFDDRRRLAAAILEEMQRSKVSGSSATFSILMKVIIATAGDASDDGDVVRRYDAVFEECLDLLDVRMERDYHVIPELRLYTQLAQQTIRQHNGGVTLRVCGSMIGRHMRNLQPNQPQPVVPKGTANTRNLAPKNRVDVITRQTVETLLASATTSNLLETTLQLLELFIKFRVVEAPDVQDALTAKLESMLSKKKRGGTYVREMRRIVATYASEPERYLASTTVFNGVTEAADDPDEGGWRVTRARRRTASDGISFLVLFDV</sequence>
<comment type="caution">
    <text evidence="3">The sequence shown here is derived from an EMBL/GenBank/DDBJ whole genome shotgun (WGS) entry which is preliminary data.</text>
</comment>
<dbReference type="InterPro" id="IPR011990">
    <property type="entry name" value="TPR-like_helical_dom_sf"/>
</dbReference>
<dbReference type="PROSITE" id="PS51375">
    <property type="entry name" value="PPR"/>
    <property type="match status" value="3"/>
</dbReference>
<dbReference type="AlphaFoldDB" id="A0A7J6SPF8"/>
<feature type="repeat" description="PPR" evidence="2">
    <location>
        <begin position="206"/>
        <end position="240"/>
    </location>
</feature>
<keyword evidence="1" id="KW-0677">Repeat</keyword>